<protein>
    <submittedName>
        <fullName evidence="2">DUF5686 and carboxypeptidase regulatory-like domain-containing protein</fullName>
    </submittedName>
</protein>
<dbReference type="RefSeq" id="WP_220641621.1">
    <property type="nucleotide sequence ID" value="NZ_CP080429.1"/>
</dbReference>
<dbReference type="SUPFAM" id="SSF49464">
    <property type="entry name" value="Carboxypeptidase regulatory domain-like"/>
    <property type="match status" value="1"/>
</dbReference>
<keyword evidence="3" id="KW-1185">Reference proteome</keyword>
<dbReference type="Gene3D" id="2.50.20.10">
    <property type="entry name" value="Lipoprotein localisation LolA/LolB/LppX"/>
    <property type="match status" value="1"/>
</dbReference>
<reference evidence="2 3" key="1">
    <citation type="submission" date="2021-07" db="EMBL/GenBank/DDBJ databases">
        <title>Flavobacterium WSW3-B6 sp.nov, isolated from seaweed.</title>
        <authorList>
            <person name="Muhammad N."/>
            <person name="Ho H."/>
            <person name="Lee Y.-J."/>
            <person name="Nguyen T."/>
            <person name="Ho J."/>
            <person name="Kim S.-G."/>
        </authorList>
    </citation>
    <scope>NUCLEOTIDE SEQUENCE [LARGE SCALE GENOMIC DNA]</scope>
    <source>
        <strain evidence="2 3">WSW3-B6</strain>
    </source>
</reference>
<evidence type="ECO:0000256" key="1">
    <source>
        <dbReference type="SAM" id="SignalP"/>
    </source>
</evidence>
<gene>
    <name evidence="2" type="ORF">K1I41_05190</name>
</gene>
<organism evidence="2 3">
    <name type="scientific">Flavobacterium litorale</name>
    <dbReference type="NCBI Taxonomy" id="2856519"/>
    <lineage>
        <taxon>Bacteria</taxon>
        <taxon>Pseudomonadati</taxon>
        <taxon>Bacteroidota</taxon>
        <taxon>Flavobacteriia</taxon>
        <taxon>Flavobacteriales</taxon>
        <taxon>Flavobacteriaceae</taxon>
        <taxon>Flavobacterium</taxon>
    </lineage>
</organism>
<dbReference type="Proteomes" id="UP000825381">
    <property type="component" value="Chromosome"/>
</dbReference>
<evidence type="ECO:0000313" key="3">
    <source>
        <dbReference type="Proteomes" id="UP000825381"/>
    </source>
</evidence>
<sequence length="828" mass="95072">MKILTLLLLLISLPIQAQFTVTGNVRESAHNNPLPFATITTDKGKTLVADIDGKFSTTATQWFTINYIGYQQQKVTVIPGKKNYSIVLQPSSEELDELVLERNNNANTLIRKILYKKPENDPRQRLGSFVYKSYNRLVVTANPDSITGRLDSIYGYENAVKVFEKIDSTDFKFKKLIEQQHIYQTEKVSEFKFNKKQGLKENVLATRMAGFKQPLYEVIGLTLQSYSVYANTIELVETNYAGPLSSNALKNYHYKILDTVAIDNRSVYVVFFTPKRKRKSRKLEGLLYVDKENYGIAKAVFRVSNVLDITSTHIFKYDEGLNLWFPSEKKLKIVKGDNKEDIKILGETITFDGSNKDNDKREKDASDYVYLLSESVNFEYEYNIPVKIKNQSVGIEIKEEAINRPEAYWNSYRIDTMDNRSMKTYIALDSIVAKEKLEKKIILGKKIINGYLPVGSVDIDLREIVKYNDYEGFRLGIGGVTNDKISEYFRLDGYGAYGTKDGVFKYSGGGSVRLDNYSSSWLGVSYTDDILEIASTSFVTDNKVFKIYDPRPINISTFYEHITWRTYVKSKLIPKSDTHFEMNHDRIYPKFNYTFLPNGSSYQRFDLVTALAAVQWSPFSDFMQTPQGRIEVNKRYPKFTFQYTQSVSDILGSDLTFGKFDFKMEAEKRYLSGQKTSGLIQTGIALGNTPLTHLYNTSPNNLNKDTILQRITFAGKNSFETMYFNEFFSSRYAMAQLKHGFSRFAIFNAVKLAPVLVTRVAWGNMENPERHEGIEYDTLEKGYYESGLELNEIFKGFGFSAFYRYGPYHLSGFDKNISVKISFMLSLF</sequence>
<feature type="chain" id="PRO_5046680861" evidence="1">
    <location>
        <begin position="18"/>
        <end position="828"/>
    </location>
</feature>
<dbReference type="Pfam" id="PF13715">
    <property type="entry name" value="CarbopepD_reg_2"/>
    <property type="match status" value="1"/>
</dbReference>
<evidence type="ECO:0000313" key="2">
    <source>
        <dbReference type="EMBL" id="QYJ69286.1"/>
    </source>
</evidence>
<dbReference type="InterPro" id="IPR043741">
    <property type="entry name" value="DUF5686"/>
</dbReference>
<dbReference type="InterPro" id="IPR008969">
    <property type="entry name" value="CarboxyPept-like_regulatory"/>
</dbReference>
<name>A0ABX8V8Y1_9FLAO</name>
<proteinExistence type="predicted"/>
<dbReference type="Pfam" id="PF18939">
    <property type="entry name" value="DUF5686"/>
    <property type="match status" value="1"/>
</dbReference>
<accession>A0ABX8V8Y1</accession>
<keyword evidence="1" id="KW-0732">Signal</keyword>
<feature type="signal peptide" evidence="1">
    <location>
        <begin position="1"/>
        <end position="17"/>
    </location>
</feature>
<dbReference type="EMBL" id="CP080429">
    <property type="protein sequence ID" value="QYJ69286.1"/>
    <property type="molecule type" value="Genomic_DNA"/>
</dbReference>